<protein>
    <submittedName>
        <fullName evidence="1">Formamidase</fullName>
    </submittedName>
</protein>
<dbReference type="GO" id="GO:0016811">
    <property type="term" value="F:hydrolase activity, acting on carbon-nitrogen (but not peptide) bonds, in linear amides"/>
    <property type="evidence" value="ECO:0007669"/>
    <property type="project" value="InterPro"/>
</dbReference>
<comment type="caution">
    <text evidence="1">The sequence shown here is derived from an EMBL/GenBank/DDBJ whole genome shotgun (WGS) entry which is preliminary data.</text>
</comment>
<dbReference type="SUPFAM" id="SSF141130">
    <property type="entry name" value="Acetamidase/Formamidase-like"/>
    <property type="match status" value="1"/>
</dbReference>
<dbReference type="Gene3D" id="2.60.120.580">
    <property type="entry name" value="Acetamidase/Formamidase-like domains"/>
    <property type="match status" value="2"/>
</dbReference>
<dbReference type="PANTHER" id="PTHR31891:SF1">
    <property type="entry name" value="FORMAMIDASE C869.04-RELATED"/>
    <property type="match status" value="1"/>
</dbReference>
<keyword evidence="2" id="KW-1185">Reference proteome</keyword>
<dbReference type="PANTHER" id="PTHR31891">
    <property type="entry name" value="FORMAMIDASE C869.04-RELATED"/>
    <property type="match status" value="1"/>
</dbReference>
<name>A0A064CT22_9MYCO</name>
<gene>
    <name evidence="1" type="ORF">Y900_023605</name>
</gene>
<accession>A0A064CT22</accession>
<dbReference type="Proteomes" id="UP000022835">
    <property type="component" value="Unassembled WGS sequence"/>
</dbReference>
<dbReference type="Gene3D" id="3.10.28.20">
    <property type="entry name" value="Acetamidase/Formamidase-like domains"/>
    <property type="match status" value="1"/>
</dbReference>
<dbReference type="eggNOG" id="COG2421">
    <property type="taxonomic scope" value="Bacteria"/>
</dbReference>
<dbReference type="InterPro" id="IPR004304">
    <property type="entry name" value="FmdA_AmdA"/>
</dbReference>
<dbReference type="Pfam" id="PF03069">
    <property type="entry name" value="FmdA_AmdA"/>
    <property type="match status" value="2"/>
</dbReference>
<reference evidence="1" key="1">
    <citation type="submission" date="2014-05" db="EMBL/GenBank/DDBJ databases">
        <title>Genome sequence of Mycobacterium aromaticivorans strain JS19b1T (= DSM 45407T).</title>
        <authorList>
            <person name="Kwak Y."/>
            <person name="Park G.-S."/>
            <person name="Li Q.X."/>
            <person name="Lee S.-E."/>
            <person name="Shin J.-H."/>
        </authorList>
    </citation>
    <scope>NUCLEOTIDE SEQUENCE [LARGE SCALE GENOMIC DNA]</scope>
    <source>
        <strain evidence="1">JS19b1</strain>
    </source>
</reference>
<proteinExistence type="predicted"/>
<evidence type="ECO:0000313" key="1">
    <source>
        <dbReference type="EMBL" id="KDF01834.1"/>
    </source>
</evidence>
<dbReference type="EMBL" id="JALN02000001">
    <property type="protein sequence ID" value="KDF01834.1"/>
    <property type="molecule type" value="Genomic_DNA"/>
</dbReference>
<dbReference type="AlphaFoldDB" id="A0A064CT22"/>
<dbReference type="STRING" id="1440774.Y900_023605"/>
<organism evidence="1 2">
    <name type="scientific">Mycolicibacterium aromaticivorans JS19b1 = JCM 16368</name>
    <dbReference type="NCBI Taxonomy" id="1440774"/>
    <lineage>
        <taxon>Bacteria</taxon>
        <taxon>Bacillati</taxon>
        <taxon>Actinomycetota</taxon>
        <taxon>Actinomycetes</taxon>
        <taxon>Mycobacteriales</taxon>
        <taxon>Mycobacteriaceae</taxon>
        <taxon>Mycolicibacterium</taxon>
    </lineage>
</organism>
<evidence type="ECO:0000313" key="2">
    <source>
        <dbReference type="Proteomes" id="UP000022835"/>
    </source>
</evidence>
<sequence>MILHRAPRPGCWHDLSLMAVHHLPATAQSVQWGFFDPRQAPALTVESGDLVTIETLTHHAGDAPDLLMDERISRVFAEVDDRGPGPHILTGPIAVSGARPGDVLQVDILEATPRLPYGSNLAGHWGYLYDEIPVERVTIYELDVNALQGRALFGYDWTATPLANEPGTIVAPDPGSREPALPGVVVPLRPHFGTMGVAPADPVRVSSVPPGDHGGNVDNWRIGVGGRMYYPVQVPGALLSVGDPHVSQGDGEVSGTALESSLNGLLRLTIRRDLPFTVPVLETATELLVHGFGDSLDTAMRCAALRTLQLLRCHFGLSRADAYSFMSVAVDFTVTQVVDQRQGVHGRIDKRCFPRWQNPAA</sequence>